<reference evidence="2 3" key="1">
    <citation type="submission" date="2017-06" db="EMBL/GenBank/DDBJ databases">
        <authorList>
            <person name="Kim H.J."/>
            <person name="Triplett B.A."/>
        </authorList>
    </citation>
    <scope>NUCLEOTIDE SEQUENCE [LARGE SCALE GENOMIC DNA]</scope>
    <source>
        <strain evidence="2 3">13146</strain>
    </source>
</reference>
<comment type="caution">
    <text evidence="2">The sequence shown here is derived from an EMBL/GenBank/DDBJ whole genome shotgun (WGS) entry which is preliminary data.</text>
</comment>
<name>A0A246HSD1_STEMA</name>
<dbReference type="Pfam" id="PF09361">
    <property type="entry name" value="Phasin_2"/>
    <property type="match status" value="1"/>
</dbReference>
<evidence type="ECO:0000259" key="1">
    <source>
        <dbReference type="Pfam" id="PF09361"/>
    </source>
</evidence>
<dbReference type="OrthoDB" id="6058047at2"/>
<dbReference type="AlphaFoldDB" id="A0A246HSD1"/>
<dbReference type="InterPro" id="IPR018968">
    <property type="entry name" value="Phasin"/>
</dbReference>
<proteinExistence type="predicted"/>
<evidence type="ECO:0000313" key="3">
    <source>
        <dbReference type="Proteomes" id="UP000198157"/>
    </source>
</evidence>
<protein>
    <recommendedName>
        <fullName evidence="1">Phasin domain-containing protein</fullName>
    </recommendedName>
</protein>
<dbReference type="EMBL" id="NIVS01000001">
    <property type="protein sequence ID" value="OWQ57466.1"/>
    <property type="molecule type" value="Genomic_DNA"/>
</dbReference>
<organism evidence="2 3">
    <name type="scientific">Stenotrophomonas maltophilia</name>
    <name type="common">Pseudomonas maltophilia</name>
    <name type="synonym">Xanthomonas maltophilia</name>
    <dbReference type="NCBI Taxonomy" id="40324"/>
    <lineage>
        <taxon>Bacteria</taxon>
        <taxon>Pseudomonadati</taxon>
        <taxon>Pseudomonadota</taxon>
        <taxon>Gammaproteobacteria</taxon>
        <taxon>Lysobacterales</taxon>
        <taxon>Lysobacteraceae</taxon>
        <taxon>Stenotrophomonas</taxon>
        <taxon>Stenotrophomonas maltophilia group</taxon>
    </lineage>
</organism>
<feature type="domain" description="Phasin" evidence="1">
    <location>
        <begin position="8"/>
        <end position="106"/>
    </location>
</feature>
<evidence type="ECO:0000313" key="2">
    <source>
        <dbReference type="EMBL" id="OWQ57466.1"/>
    </source>
</evidence>
<accession>A0A246HSD1</accession>
<dbReference type="RefSeq" id="WP_088432036.1">
    <property type="nucleotide sequence ID" value="NZ_JBLZPU010000022.1"/>
</dbReference>
<sequence>MASAFTDSFSDYTRQLAATATRANRLALENAESMFGVQLKTLEKNITATSGFFGEIVQSQDAGTLQSLLPKGAQLARDNLARWTSASQEVAGLGLKASEAFGELARQPFAAATPSAGKTRG</sequence>
<gene>
    <name evidence="2" type="ORF">CEE60_00100</name>
</gene>
<dbReference type="Proteomes" id="UP000198157">
    <property type="component" value="Unassembled WGS sequence"/>
</dbReference>